<dbReference type="PROSITE" id="PS51435">
    <property type="entry name" value="AP_NUCLEASE_F1_4"/>
    <property type="match status" value="1"/>
</dbReference>
<dbReference type="InterPro" id="IPR005135">
    <property type="entry name" value="Endo/exonuclease/phosphatase"/>
</dbReference>
<dbReference type="NCBIfam" id="TIGR00195">
    <property type="entry name" value="exoDNase_III"/>
    <property type="match status" value="1"/>
</dbReference>
<dbReference type="PANTHER" id="PTHR43250">
    <property type="entry name" value="EXODEOXYRIBONUCLEASE III"/>
    <property type="match status" value="1"/>
</dbReference>
<evidence type="ECO:0000313" key="10">
    <source>
        <dbReference type="Proteomes" id="UP000027665"/>
    </source>
</evidence>
<gene>
    <name evidence="9" type="ORF">EH55_10735</name>
</gene>
<evidence type="ECO:0000256" key="3">
    <source>
        <dbReference type="ARBA" id="ARBA00022801"/>
    </source>
</evidence>
<dbReference type="PROSITE" id="PS00726">
    <property type="entry name" value="AP_NUCLEASE_F1_1"/>
    <property type="match status" value="1"/>
</dbReference>
<dbReference type="GO" id="GO:0006281">
    <property type="term" value="P:DNA repair"/>
    <property type="evidence" value="ECO:0007669"/>
    <property type="project" value="InterPro"/>
</dbReference>
<dbReference type="RefSeq" id="WP_037978080.1">
    <property type="nucleotide sequence ID" value="NZ_JMKI01000051.1"/>
</dbReference>
<comment type="similarity">
    <text evidence="1">Belongs to the DNA repair enzymes AP/ExoA family.</text>
</comment>
<feature type="binding site" evidence="6">
    <location>
        <position position="38"/>
    </location>
    <ligand>
        <name>Mg(2+)</name>
        <dbReference type="ChEBI" id="CHEBI:18420"/>
        <label>1</label>
    </ligand>
</feature>
<evidence type="ECO:0000313" key="9">
    <source>
        <dbReference type="EMBL" id="KEJ91313.1"/>
    </source>
</evidence>
<reference evidence="9 10" key="1">
    <citation type="submission" date="2014-04" db="EMBL/GenBank/DDBJ databases">
        <title>Draft Genome Sequence of Synergistes jonesii.</title>
        <authorList>
            <person name="Coil D.A."/>
            <person name="Eisen J.A."/>
            <person name="Holland-Moritz H.E."/>
        </authorList>
    </citation>
    <scope>NUCLEOTIDE SEQUENCE [LARGE SCALE GENOMIC DNA]</scope>
    <source>
        <strain evidence="9 10">78-1</strain>
    </source>
</reference>
<evidence type="ECO:0000256" key="5">
    <source>
        <dbReference type="PIRSR" id="PIRSR604808-1"/>
    </source>
</evidence>
<comment type="caution">
    <text evidence="9">The sequence shown here is derived from an EMBL/GenBank/DDBJ whole genome shotgun (WGS) entry which is preliminary data.</text>
</comment>
<keyword evidence="6" id="KW-0464">Manganese</keyword>
<dbReference type="AlphaFoldDB" id="A0A073ILV1"/>
<name>A0A073ILV1_9BACT</name>
<dbReference type="NCBIfam" id="TIGR00633">
    <property type="entry name" value="xth"/>
    <property type="match status" value="1"/>
</dbReference>
<dbReference type="GO" id="GO:0008311">
    <property type="term" value="F:double-stranded DNA 3'-5' DNA exonuclease activity"/>
    <property type="evidence" value="ECO:0007669"/>
    <property type="project" value="InterPro"/>
</dbReference>
<feature type="active site" evidence="5">
    <location>
        <position position="114"/>
    </location>
</feature>
<sequence length="267" mass="30245">MPDIKIATFNVNSVKSRLPLLEGWLAHSGAPDILCLQETKCRDEEFPSAFFEGRGYRCVYKGMKSYNGVAVISREAPDEFEFGLCDGEEDGREESENARVVRARFGPLTVLNTYIPQGKEIDNPDYPYKLRFIARVRGLLERKCTPEDRVVWLGDLNVAPTDIDVTNPKNKKEHVCFHEDVKKALKDAMGWGLVDIFREQLPGAGEYTFWDYRIKNALERNIGWRIDHILGTKSVAARCTGVKVERGLRAAERPSDHTAVVASFSFD</sequence>
<feature type="domain" description="Endonuclease/exonuclease/phosphatase" evidence="8">
    <location>
        <begin position="7"/>
        <end position="257"/>
    </location>
</feature>
<evidence type="ECO:0000256" key="2">
    <source>
        <dbReference type="ARBA" id="ARBA00022723"/>
    </source>
</evidence>
<dbReference type="Gene3D" id="3.60.10.10">
    <property type="entry name" value="Endonuclease/exonuclease/phosphatase"/>
    <property type="match status" value="1"/>
</dbReference>
<feature type="binding site" evidence="6">
    <location>
        <position position="157"/>
    </location>
    <ligand>
        <name>Mg(2+)</name>
        <dbReference type="ChEBI" id="CHEBI:18420"/>
        <label>1</label>
    </ligand>
</feature>
<feature type="site" description="Transition state stabilizer" evidence="7">
    <location>
        <position position="157"/>
    </location>
</feature>
<keyword evidence="3" id="KW-0378">Hydrolase</keyword>
<dbReference type="EMBL" id="JMKI01000051">
    <property type="protein sequence ID" value="KEJ91313.1"/>
    <property type="molecule type" value="Genomic_DNA"/>
</dbReference>
<evidence type="ECO:0000256" key="7">
    <source>
        <dbReference type="PIRSR" id="PIRSR604808-3"/>
    </source>
</evidence>
<dbReference type="PANTHER" id="PTHR43250:SF2">
    <property type="entry name" value="EXODEOXYRIBONUCLEASE III"/>
    <property type="match status" value="1"/>
</dbReference>
<dbReference type="GO" id="GO:0046872">
    <property type="term" value="F:metal ion binding"/>
    <property type="evidence" value="ECO:0007669"/>
    <property type="project" value="UniProtKB-KW"/>
</dbReference>
<feature type="active site" description="Proton donor/acceptor" evidence="5">
    <location>
        <position position="155"/>
    </location>
</feature>
<dbReference type="InterPro" id="IPR037493">
    <property type="entry name" value="ExoIII-like"/>
</dbReference>
<dbReference type="STRING" id="2754.EH55_10735"/>
<dbReference type="GeneID" id="90984465"/>
<dbReference type="Pfam" id="PF03372">
    <property type="entry name" value="Exo_endo_phos"/>
    <property type="match status" value="1"/>
</dbReference>
<feature type="active site" description="Proton acceptor" evidence="5">
    <location>
        <position position="257"/>
    </location>
</feature>
<dbReference type="InterPro" id="IPR020847">
    <property type="entry name" value="AP_endonuclease_F1_BS"/>
</dbReference>
<dbReference type="InterPro" id="IPR036691">
    <property type="entry name" value="Endo/exonu/phosph_ase_sf"/>
</dbReference>
<organism evidence="9 10">
    <name type="scientific">Synergistes jonesii</name>
    <dbReference type="NCBI Taxonomy" id="2754"/>
    <lineage>
        <taxon>Bacteria</taxon>
        <taxon>Thermotogati</taxon>
        <taxon>Synergistota</taxon>
        <taxon>Synergistia</taxon>
        <taxon>Synergistales</taxon>
        <taxon>Synergistaceae</taxon>
        <taxon>Synergistes</taxon>
    </lineage>
</organism>
<dbReference type="eggNOG" id="COG0708">
    <property type="taxonomic scope" value="Bacteria"/>
</dbReference>
<dbReference type="CDD" id="cd09086">
    <property type="entry name" value="ExoIII-like_AP-endo"/>
    <property type="match status" value="1"/>
</dbReference>
<keyword evidence="10" id="KW-1185">Reference proteome</keyword>
<feature type="site" description="Interaction with DNA substrate" evidence="7">
    <location>
        <position position="257"/>
    </location>
</feature>
<feature type="binding site" evidence="6">
    <location>
        <position position="257"/>
    </location>
    <ligand>
        <name>Mg(2+)</name>
        <dbReference type="ChEBI" id="CHEBI:18420"/>
        <label>1</label>
    </ligand>
</feature>
<feature type="site" description="Important for catalytic activity" evidence="7">
    <location>
        <position position="227"/>
    </location>
</feature>
<evidence type="ECO:0000256" key="6">
    <source>
        <dbReference type="PIRSR" id="PIRSR604808-2"/>
    </source>
</evidence>
<feature type="binding site" evidence="6">
    <location>
        <position position="155"/>
    </location>
    <ligand>
        <name>Mg(2+)</name>
        <dbReference type="ChEBI" id="CHEBI:18420"/>
        <label>1</label>
    </ligand>
</feature>
<evidence type="ECO:0000256" key="4">
    <source>
        <dbReference type="ARBA" id="ARBA00022842"/>
    </source>
</evidence>
<dbReference type="OrthoDB" id="9803914at2"/>
<dbReference type="GO" id="GO:0003677">
    <property type="term" value="F:DNA binding"/>
    <property type="evidence" value="ECO:0007669"/>
    <property type="project" value="InterPro"/>
</dbReference>
<dbReference type="SUPFAM" id="SSF56219">
    <property type="entry name" value="DNase I-like"/>
    <property type="match status" value="1"/>
</dbReference>
<accession>A0A073ILV1</accession>
<dbReference type="GO" id="GO:0004519">
    <property type="term" value="F:endonuclease activity"/>
    <property type="evidence" value="ECO:0007669"/>
    <property type="project" value="InterPro"/>
</dbReference>
<protein>
    <submittedName>
        <fullName evidence="9">Exodeoxyribonuclease III</fullName>
    </submittedName>
</protein>
<evidence type="ECO:0000259" key="8">
    <source>
        <dbReference type="Pfam" id="PF03372"/>
    </source>
</evidence>
<dbReference type="Proteomes" id="UP000027665">
    <property type="component" value="Unassembled WGS sequence"/>
</dbReference>
<feature type="binding site" evidence="6">
    <location>
        <position position="256"/>
    </location>
    <ligand>
        <name>Mg(2+)</name>
        <dbReference type="ChEBI" id="CHEBI:18420"/>
        <label>1</label>
    </ligand>
</feature>
<feature type="binding site" evidence="6">
    <location>
        <position position="10"/>
    </location>
    <ligand>
        <name>Mg(2+)</name>
        <dbReference type="ChEBI" id="CHEBI:18420"/>
        <label>1</label>
    </ligand>
</feature>
<proteinExistence type="inferred from homology"/>
<evidence type="ECO:0000256" key="1">
    <source>
        <dbReference type="ARBA" id="ARBA00007092"/>
    </source>
</evidence>
<comment type="cofactor">
    <cofactor evidence="6">
        <name>Mg(2+)</name>
        <dbReference type="ChEBI" id="CHEBI:18420"/>
    </cofactor>
    <cofactor evidence="6">
        <name>Mn(2+)</name>
        <dbReference type="ChEBI" id="CHEBI:29035"/>
    </cofactor>
    <text evidence="6">Probably binds two magnesium or manganese ions per subunit.</text>
</comment>
<keyword evidence="2 6" id="KW-0479">Metal-binding</keyword>
<dbReference type="InterPro" id="IPR004808">
    <property type="entry name" value="AP_endonuc_1"/>
</dbReference>
<keyword evidence="4 6" id="KW-0460">Magnesium</keyword>